<name>A0A6A5TBV5_9PLEO</name>
<dbReference type="Proteomes" id="UP000800035">
    <property type="component" value="Unassembled WGS sequence"/>
</dbReference>
<gene>
    <name evidence="2" type="ORF">CC80DRAFT_556518</name>
</gene>
<proteinExistence type="predicted"/>
<dbReference type="EMBL" id="ML977067">
    <property type="protein sequence ID" value="KAF1948256.1"/>
    <property type="molecule type" value="Genomic_DNA"/>
</dbReference>
<organism evidence="2 3">
    <name type="scientific">Byssothecium circinans</name>
    <dbReference type="NCBI Taxonomy" id="147558"/>
    <lineage>
        <taxon>Eukaryota</taxon>
        <taxon>Fungi</taxon>
        <taxon>Dikarya</taxon>
        <taxon>Ascomycota</taxon>
        <taxon>Pezizomycotina</taxon>
        <taxon>Dothideomycetes</taxon>
        <taxon>Pleosporomycetidae</taxon>
        <taxon>Pleosporales</taxon>
        <taxon>Massarineae</taxon>
        <taxon>Massarinaceae</taxon>
        <taxon>Byssothecium</taxon>
    </lineage>
</organism>
<feature type="region of interest" description="Disordered" evidence="1">
    <location>
        <begin position="1"/>
        <end position="21"/>
    </location>
</feature>
<feature type="compositionally biased region" description="Basic and acidic residues" evidence="1">
    <location>
        <begin position="1"/>
        <end position="11"/>
    </location>
</feature>
<accession>A0A6A5TBV5</accession>
<reference evidence="2" key="1">
    <citation type="journal article" date="2020" name="Stud. Mycol.">
        <title>101 Dothideomycetes genomes: a test case for predicting lifestyles and emergence of pathogens.</title>
        <authorList>
            <person name="Haridas S."/>
            <person name="Albert R."/>
            <person name="Binder M."/>
            <person name="Bloem J."/>
            <person name="Labutti K."/>
            <person name="Salamov A."/>
            <person name="Andreopoulos B."/>
            <person name="Baker S."/>
            <person name="Barry K."/>
            <person name="Bills G."/>
            <person name="Bluhm B."/>
            <person name="Cannon C."/>
            <person name="Castanera R."/>
            <person name="Culley D."/>
            <person name="Daum C."/>
            <person name="Ezra D."/>
            <person name="Gonzalez J."/>
            <person name="Henrissat B."/>
            <person name="Kuo A."/>
            <person name="Liang C."/>
            <person name="Lipzen A."/>
            <person name="Lutzoni F."/>
            <person name="Magnuson J."/>
            <person name="Mondo S."/>
            <person name="Nolan M."/>
            <person name="Ohm R."/>
            <person name="Pangilinan J."/>
            <person name="Park H.-J."/>
            <person name="Ramirez L."/>
            <person name="Alfaro M."/>
            <person name="Sun H."/>
            <person name="Tritt A."/>
            <person name="Yoshinaga Y."/>
            <person name="Zwiers L.-H."/>
            <person name="Turgeon B."/>
            <person name="Goodwin S."/>
            <person name="Spatafora J."/>
            <person name="Crous P."/>
            <person name="Grigoriev I."/>
        </authorList>
    </citation>
    <scope>NUCLEOTIDE SEQUENCE</scope>
    <source>
        <strain evidence="2">CBS 675.92</strain>
    </source>
</reference>
<sequence length="374" mass="42824">MSDKPLNEEHNAPPNATPTGDEEDMICKFVSAKISNGCNPFKLCGDLEELRKIDGVLKEKNEGKNDYTILFIKALIGSETGLILQEPQYFNNAIDVIGQENWNKIMYEVVTTCRVSTLSTKEKIANARKSVDDNNLWKTMVEGCLKAGFMPDGDCMIWFKNSFEPYDVWTGLVEEAIRTHNIQVDFAKRASIEEAKRRVGGLIWRVYVEQEIRQRTPNFDIGSHSSMLAAYQNYAKLGLWGENLWNAFVEAKEADLTNISPEIFFDFSKIVASGDKEECRCKLFISSSDKCKGIDLDEFLSNIKALNSTLREHARQHITQALLVKYYEGKKLIRCPRHRTRLSQNIRGFVPCEVLRKIPEQSWITQGLRYENKQ</sequence>
<evidence type="ECO:0000256" key="1">
    <source>
        <dbReference type="SAM" id="MobiDB-lite"/>
    </source>
</evidence>
<evidence type="ECO:0000313" key="2">
    <source>
        <dbReference type="EMBL" id="KAF1948256.1"/>
    </source>
</evidence>
<protein>
    <submittedName>
        <fullName evidence="2">Uncharacterized protein</fullName>
    </submittedName>
</protein>
<keyword evidence="3" id="KW-1185">Reference proteome</keyword>
<dbReference type="AlphaFoldDB" id="A0A6A5TBV5"/>
<evidence type="ECO:0000313" key="3">
    <source>
        <dbReference type="Proteomes" id="UP000800035"/>
    </source>
</evidence>